<dbReference type="InterPro" id="IPR004769">
    <property type="entry name" value="Pur_lyase"/>
</dbReference>
<dbReference type="UniPathway" id="UPA00075">
    <property type="reaction ID" value="UER00336"/>
</dbReference>
<feature type="domain" description="Fumarate lyase N-terminal" evidence="10">
    <location>
        <begin position="26"/>
        <end position="325"/>
    </location>
</feature>
<dbReference type="GO" id="GO:0070626">
    <property type="term" value="F:(S)-2-(5-amino-1-(5-phospho-D-ribosyl)imidazole-4-carboxamido) succinate lyase (fumarate-forming) activity"/>
    <property type="evidence" value="ECO:0007669"/>
    <property type="project" value="RHEA"/>
</dbReference>
<dbReference type="Gene3D" id="1.10.275.10">
    <property type="entry name" value="Fumarase/aspartase (N-terminal domain)"/>
    <property type="match status" value="1"/>
</dbReference>
<dbReference type="Gene3D" id="1.10.40.30">
    <property type="entry name" value="Fumarase/aspartase (C-terminal domain)"/>
    <property type="match status" value="1"/>
</dbReference>
<comment type="pathway">
    <text evidence="2 9">Purine metabolism; AMP biosynthesis via de novo pathway; AMP from IMP: step 2/2.</text>
</comment>
<evidence type="ECO:0000256" key="1">
    <source>
        <dbReference type="ARBA" id="ARBA00004706"/>
    </source>
</evidence>
<keyword evidence="13" id="KW-1185">Reference proteome</keyword>
<dbReference type="GO" id="GO:0006189">
    <property type="term" value="P:'de novo' IMP biosynthetic process"/>
    <property type="evidence" value="ECO:0007669"/>
    <property type="project" value="UniProtKB-UniPathway"/>
</dbReference>
<dbReference type="EC" id="4.3.2.2" evidence="4 9"/>
<reference evidence="12 13" key="1">
    <citation type="journal article" date="2012" name="Nat. Genet.">
        <title>Plasmodium cynomolgi genome sequences provide insight into Plasmodium vivax and the monkey malaria clade.</title>
        <authorList>
            <person name="Tachibana S."/>
            <person name="Sullivan S.A."/>
            <person name="Kawai S."/>
            <person name="Nakamura S."/>
            <person name="Kim H.R."/>
            <person name="Goto N."/>
            <person name="Arisue N."/>
            <person name="Palacpac N.M.Q."/>
            <person name="Honma H."/>
            <person name="Yagi M."/>
            <person name="Tougan T."/>
            <person name="Katakai Y."/>
            <person name="Kaneko O."/>
            <person name="Mita T."/>
            <person name="Kita K."/>
            <person name="Yasutomi Y."/>
            <person name="Sutton P.L."/>
            <person name="Shakhbatyan R."/>
            <person name="Horii T."/>
            <person name="Yasunaga T."/>
            <person name="Barnwell J.W."/>
            <person name="Escalante A.A."/>
            <person name="Carlton J.M."/>
            <person name="Tanabe K."/>
        </authorList>
    </citation>
    <scope>NUCLEOTIDE SEQUENCE [LARGE SCALE GENOMIC DNA]</scope>
    <source>
        <strain evidence="12 13">B</strain>
    </source>
</reference>
<evidence type="ECO:0000313" key="13">
    <source>
        <dbReference type="Proteomes" id="UP000006319"/>
    </source>
</evidence>
<comment type="similarity">
    <text evidence="3 9">Belongs to the lyase 1 family. Adenylosuccinate lyase subfamily.</text>
</comment>
<dbReference type="GeneID" id="14695870"/>
<dbReference type="InterPro" id="IPR000362">
    <property type="entry name" value="Fumarate_lyase_fam"/>
</dbReference>
<comment type="catalytic activity">
    <reaction evidence="9">
        <text>N(6)-(1,2-dicarboxyethyl)-AMP = fumarate + AMP</text>
        <dbReference type="Rhea" id="RHEA:16853"/>
        <dbReference type="ChEBI" id="CHEBI:29806"/>
        <dbReference type="ChEBI" id="CHEBI:57567"/>
        <dbReference type="ChEBI" id="CHEBI:456215"/>
        <dbReference type="EC" id="4.3.2.2"/>
    </reaction>
</comment>
<keyword evidence="7 9" id="KW-0456">Lyase</keyword>
<dbReference type="Pfam" id="PF00206">
    <property type="entry name" value="Lyase_1"/>
    <property type="match status" value="1"/>
</dbReference>
<dbReference type="Proteomes" id="UP000006319">
    <property type="component" value="Chromosome 4"/>
</dbReference>
<accession>K6V7G4</accession>
<dbReference type="PANTHER" id="PTHR43411">
    <property type="entry name" value="ADENYLOSUCCINATE LYASE"/>
    <property type="match status" value="1"/>
</dbReference>
<proteinExistence type="inferred from homology"/>
<dbReference type="GO" id="GO:0044208">
    <property type="term" value="P:'de novo' AMP biosynthetic process"/>
    <property type="evidence" value="ECO:0007669"/>
    <property type="project" value="UniProtKB-UniPathway"/>
</dbReference>
<dbReference type="PROSITE" id="PS00163">
    <property type="entry name" value="FUMARATE_LYASES"/>
    <property type="match status" value="1"/>
</dbReference>
<dbReference type="InterPro" id="IPR022761">
    <property type="entry name" value="Fumarate_lyase_N"/>
</dbReference>
<dbReference type="SUPFAM" id="SSF48557">
    <property type="entry name" value="L-aspartase-like"/>
    <property type="match status" value="1"/>
</dbReference>
<dbReference type="NCBIfam" id="NF006764">
    <property type="entry name" value="PRK09285.1"/>
    <property type="match status" value="1"/>
</dbReference>
<dbReference type="OMA" id="NNWAVVA"/>
<evidence type="ECO:0000313" key="12">
    <source>
        <dbReference type="EMBL" id="GAB65032.1"/>
    </source>
</evidence>
<name>K6V7G4_PLACD</name>
<keyword evidence="6 9" id="KW-0658">Purine biosynthesis</keyword>
<dbReference type="InterPro" id="IPR047136">
    <property type="entry name" value="PurB_bact"/>
</dbReference>
<dbReference type="RefSeq" id="XP_004225433.1">
    <property type="nucleotide sequence ID" value="XM_004225385.1"/>
</dbReference>
<organism evidence="12 13">
    <name type="scientific">Plasmodium cynomolgi (strain B)</name>
    <dbReference type="NCBI Taxonomy" id="1120755"/>
    <lineage>
        <taxon>Eukaryota</taxon>
        <taxon>Sar</taxon>
        <taxon>Alveolata</taxon>
        <taxon>Apicomplexa</taxon>
        <taxon>Aconoidasida</taxon>
        <taxon>Haemosporida</taxon>
        <taxon>Plasmodiidae</taxon>
        <taxon>Plasmodium</taxon>
        <taxon>Plasmodium (Plasmodium)</taxon>
    </lineage>
</organism>
<dbReference type="InterPro" id="IPR020557">
    <property type="entry name" value="Fumarate_lyase_CS"/>
</dbReference>
<dbReference type="VEuPathDB" id="PlasmoDB:PCYB_042360"/>
<evidence type="ECO:0000259" key="10">
    <source>
        <dbReference type="Pfam" id="PF00206"/>
    </source>
</evidence>
<evidence type="ECO:0000256" key="4">
    <source>
        <dbReference type="ARBA" id="ARBA00012339"/>
    </source>
</evidence>
<dbReference type="PhylomeDB" id="K6V7G4"/>
<evidence type="ECO:0000256" key="8">
    <source>
        <dbReference type="ARBA" id="ARBA00030717"/>
    </source>
</evidence>
<evidence type="ECO:0000256" key="9">
    <source>
        <dbReference type="RuleBase" id="RU361172"/>
    </source>
</evidence>
<feature type="domain" description="Adenylosuccinate lyase PurB C-terminal" evidence="11">
    <location>
        <begin position="344"/>
        <end position="460"/>
    </location>
</feature>
<dbReference type="Gene3D" id="1.20.200.10">
    <property type="entry name" value="Fumarase/aspartase (Central domain)"/>
    <property type="match status" value="1"/>
</dbReference>
<dbReference type="InterPro" id="IPR008948">
    <property type="entry name" value="L-Aspartase-like"/>
</dbReference>
<dbReference type="PRINTS" id="PR00149">
    <property type="entry name" value="FUMRATELYASE"/>
</dbReference>
<dbReference type="CDD" id="cd01598">
    <property type="entry name" value="PurB"/>
    <property type="match status" value="1"/>
</dbReference>
<comment type="catalytic activity">
    <reaction evidence="9">
        <text>(2S)-2-[5-amino-1-(5-phospho-beta-D-ribosyl)imidazole-4-carboxamido]succinate = 5-amino-1-(5-phospho-beta-D-ribosyl)imidazole-4-carboxamide + fumarate</text>
        <dbReference type="Rhea" id="RHEA:23920"/>
        <dbReference type="ChEBI" id="CHEBI:29806"/>
        <dbReference type="ChEBI" id="CHEBI:58443"/>
        <dbReference type="ChEBI" id="CHEBI:58475"/>
        <dbReference type="EC" id="4.3.2.2"/>
    </reaction>
</comment>
<dbReference type="InterPro" id="IPR013539">
    <property type="entry name" value="PurB_C"/>
</dbReference>
<dbReference type="InterPro" id="IPR024083">
    <property type="entry name" value="Fumarase/histidase_N"/>
</dbReference>
<evidence type="ECO:0000256" key="3">
    <source>
        <dbReference type="ARBA" id="ARBA00008273"/>
    </source>
</evidence>
<dbReference type="Pfam" id="PF08328">
    <property type="entry name" value="ASL_C"/>
    <property type="match status" value="1"/>
</dbReference>
<dbReference type="OrthoDB" id="406045at2759"/>
<dbReference type="EMBL" id="DF157096">
    <property type="protein sequence ID" value="GAB65032.1"/>
    <property type="molecule type" value="Genomic_DNA"/>
</dbReference>
<dbReference type="UniPathway" id="UPA00074">
    <property type="reaction ID" value="UER00132"/>
</dbReference>
<sequence>MLSILQYSLTATPPMDHLKNISPIDGRYKKACSEVSTFFSEYALIKHRIIVEVRWLLFLNEKELFFEKVSDESVEVLNQIATNITDSDIARVKEIEEETNHDVKAVEYFVKEKLSKSERKDLVKIKEYVHYLCTSEDINNVAYAMCLKICLHDVIIPCIEKIMLKLKELAVQYSHVALLSRTHGQPASSTTFGKEIANFYARIHHHVEVIKRVKICAKFNGAVGNFNAHKVVSKETNWIASIKLFLQRYFDLAYSLYCTQIQDHDYICELSDALARVNGTLIDLCVDIWIYISNNLLKLKMKEKEVGSSTMPHKVNPIDFENAEGNLHIANAFFKLFSSKLPTSRLQRDLSDSTVLRNIGSSLAYCLIAYKSVLKGLNKIDIDRRNLEEELDKNWSTLAEPIQIVMKRFNYVDAYEELKQFTRGKFIDKEIMQEFIKTKCGFLPQDVVDQLLELTPATYTGYADYLAKNVEQLSGELD</sequence>
<evidence type="ECO:0000256" key="6">
    <source>
        <dbReference type="ARBA" id="ARBA00022755"/>
    </source>
</evidence>
<evidence type="ECO:0000256" key="2">
    <source>
        <dbReference type="ARBA" id="ARBA00004734"/>
    </source>
</evidence>
<comment type="pathway">
    <text evidence="1 9">Purine metabolism; IMP biosynthesis via de novo pathway; 5-amino-1-(5-phospho-D-ribosyl)imidazole-4-carboxamide from 5-amino-1-(5-phospho-D-ribosyl)imidazole-4-carboxylate: step 2/2.</text>
</comment>
<gene>
    <name evidence="12" type="ORF">PCYB_042360</name>
</gene>
<dbReference type="eggNOG" id="KOG2700">
    <property type="taxonomic scope" value="Eukaryota"/>
</dbReference>
<dbReference type="NCBIfam" id="TIGR00928">
    <property type="entry name" value="purB"/>
    <property type="match status" value="1"/>
</dbReference>
<dbReference type="KEGG" id="pcy:PCYB_042360"/>
<dbReference type="AlphaFoldDB" id="K6V7G4"/>
<dbReference type="PANTHER" id="PTHR43411:SF1">
    <property type="entry name" value="ADENYLOSUCCINATE LYASE"/>
    <property type="match status" value="1"/>
</dbReference>
<evidence type="ECO:0000256" key="5">
    <source>
        <dbReference type="ARBA" id="ARBA00017058"/>
    </source>
</evidence>
<protein>
    <recommendedName>
        <fullName evidence="5 9">Adenylosuccinate lyase</fullName>
        <shortName evidence="9">ASL</shortName>
        <ecNumber evidence="4 9">4.3.2.2</ecNumber>
    </recommendedName>
    <alternativeName>
        <fullName evidence="8 9">Adenylosuccinase</fullName>
    </alternativeName>
</protein>
<evidence type="ECO:0000256" key="7">
    <source>
        <dbReference type="ARBA" id="ARBA00023239"/>
    </source>
</evidence>
<evidence type="ECO:0000259" key="11">
    <source>
        <dbReference type="Pfam" id="PF08328"/>
    </source>
</evidence>
<dbReference type="GO" id="GO:0004018">
    <property type="term" value="F:N6-(1,2-dicarboxyethyl)AMP AMP-lyase (fumarate-forming) activity"/>
    <property type="evidence" value="ECO:0007669"/>
    <property type="project" value="InterPro"/>
</dbReference>